<name>A0A0K1QB28_9BACT</name>
<accession>A0A0K1QB28</accession>
<evidence type="ECO:0000313" key="2">
    <source>
        <dbReference type="EMBL" id="AKV02938.1"/>
    </source>
</evidence>
<evidence type="ECO:0000256" key="1">
    <source>
        <dbReference type="SAM" id="MobiDB-lite"/>
    </source>
</evidence>
<evidence type="ECO:0000313" key="3">
    <source>
        <dbReference type="Proteomes" id="UP000064967"/>
    </source>
</evidence>
<dbReference type="KEGG" id="llu:AKJ09_09601"/>
<keyword evidence="3" id="KW-1185">Reference proteome</keyword>
<gene>
    <name evidence="2" type="ORF">AKJ09_09601</name>
</gene>
<protein>
    <submittedName>
        <fullName evidence="2">Uncharacterized protein</fullName>
    </submittedName>
</protein>
<proteinExistence type="predicted"/>
<dbReference type="AlphaFoldDB" id="A0A0K1QB28"/>
<feature type="region of interest" description="Disordered" evidence="1">
    <location>
        <begin position="17"/>
        <end position="38"/>
    </location>
</feature>
<reference evidence="2 3" key="1">
    <citation type="submission" date="2015-08" db="EMBL/GenBank/DDBJ databases">
        <authorList>
            <person name="Babu N.S."/>
            <person name="Beckwith C.J."/>
            <person name="Beseler K.G."/>
            <person name="Brison A."/>
            <person name="Carone J.V."/>
            <person name="Caskin T.P."/>
            <person name="Diamond M."/>
            <person name="Durham M.E."/>
            <person name="Foxe J.M."/>
            <person name="Go M."/>
            <person name="Henderson B.A."/>
            <person name="Jones I.B."/>
            <person name="McGettigan J.A."/>
            <person name="Micheletti S.J."/>
            <person name="Nasrallah M.E."/>
            <person name="Ortiz D."/>
            <person name="Piller C.R."/>
            <person name="Privatt S.R."/>
            <person name="Schneider S.L."/>
            <person name="Sharp S."/>
            <person name="Smith T.C."/>
            <person name="Stanton J.D."/>
            <person name="Ullery H.E."/>
            <person name="Wilson R.J."/>
            <person name="Serrano M.G."/>
            <person name="Buck G."/>
            <person name="Lee V."/>
            <person name="Wang Y."/>
            <person name="Carvalho R."/>
            <person name="Voegtly L."/>
            <person name="Shi R."/>
            <person name="Duckworth R."/>
            <person name="Johnson A."/>
            <person name="Loviza R."/>
            <person name="Walstead R."/>
            <person name="Shah Z."/>
            <person name="Kiflezghi M."/>
            <person name="Wade K."/>
            <person name="Ball S.L."/>
            <person name="Bradley K.W."/>
            <person name="Asai D.J."/>
            <person name="Bowman C.A."/>
            <person name="Russell D.A."/>
            <person name="Pope W.H."/>
            <person name="Jacobs-Sera D."/>
            <person name="Hendrix R.W."/>
            <person name="Hatfull G.F."/>
        </authorList>
    </citation>
    <scope>NUCLEOTIDE SEQUENCE [LARGE SCALE GENOMIC DNA]</scope>
    <source>
        <strain evidence="2 3">DSM 27648</strain>
    </source>
</reference>
<dbReference type="Proteomes" id="UP000064967">
    <property type="component" value="Chromosome"/>
</dbReference>
<organism evidence="2 3">
    <name type="scientific">Labilithrix luteola</name>
    <dbReference type="NCBI Taxonomy" id="1391654"/>
    <lineage>
        <taxon>Bacteria</taxon>
        <taxon>Pseudomonadati</taxon>
        <taxon>Myxococcota</taxon>
        <taxon>Polyangia</taxon>
        <taxon>Polyangiales</taxon>
        <taxon>Labilitrichaceae</taxon>
        <taxon>Labilithrix</taxon>
    </lineage>
</organism>
<sequence>MEWFCDVRRKTTPLRPRRLFSSRQPRAGSALTVRPPTT</sequence>
<dbReference type="EMBL" id="CP012333">
    <property type="protein sequence ID" value="AKV02938.1"/>
    <property type="molecule type" value="Genomic_DNA"/>
</dbReference>